<dbReference type="STRING" id="645134.A0A0L0HFY0"/>
<keyword evidence="3 4" id="KW-0413">Isomerase</keyword>
<comment type="similarity">
    <text evidence="4">Belongs to the cyclophilin-type PPIase family.</text>
</comment>
<evidence type="ECO:0000313" key="7">
    <source>
        <dbReference type="Proteomes" id="UP000053201"/>
    </source>
</evidence>
<dbReference type="PROSITE" id="PS50072">
    <property type="entry name" value="CSA_PPIASE_2"/>
    <property type="match status" value="1"/>
</dbReference>
<dbReference type="PANTHER" id="PTHR11071">
    <property type="entry name" value="PEPTIDYL-PROLYL CIS-TRANS ISOMERASE"/>
    <property type="match status" value="1"/>
</dbReference>
<feature type="domain" description="PPIase cyclophilin-type" evidence="5">
    <location>
        <begin position="161"/>
        <end position="276"/>
    </location>
</feature>
<dbReference type="eggNOG" id="KOG0546">
    <property type="taxonomic scope" value="Eukaryota"/>
</dbReference>
<dbReference type="PANTHER" id="PTHR11071:SF561">
    <property type="entry name" value="PEPTIDYL-PROLYL CIS-TRANS ISOMERASE D-RELATED"/>
    <property type="match status" value="1"/>
</dbReference>
<dbReference type="VEuPathDB" id="FungiDB:SPPG_05213"/>
<organism evidence="6 7">
    <name type="scientific">Spizellomyces punctatus (strain DAOM BR117)</name>
    <dbReference type="NCBI Taxonomy" id="645134"/>
    <lineage>
        <taxon>Eukaryota</taxon>
        <taxon>Fungi</taxon>
        <taxon>Fungi incertae sedis</taxon>
        <taxon>Chytridiomycota</taxon>
        <taxon>Chytridiomycota incertae sedis</taxon>
        <taxon>Chytridiomycetes</taxon>
        <taxon>Spizellomycetales</taxon>
        <taxon>Spizellomycetaceae</taxon>
        <taxon>Spizellomyces</taxon>
    </lineage>
</organism>
<dbReference type="EC" id="5.2.1.8" evidence="4"/>
<name>A0A0L0HFY0_SPIPD</name>
<dbReference type="InterPro" id="IPR002130">
    <property type="entry name" value="Cyclophilin-type_PPIase_dom"/>
</dbReference>
<keyword evidence="7" id="KW-1185">Reference proteome</keyword>
<evidence type="ECO:0000256" key="3">
    <source>
        <dbReference type="ARBA" id="ARBA00023235"/>
    </source>
</evidence>
<evidence type="ECO:0000259" key="5">
    <source>
        <dbReference type="PROSITE" id="PS50072"/>
    </source>
</evidence>
<proteinExistence type="inferred from homology"/>
<dbReference type="GO" id="GO:0005737">
    <property type="term" value="C:cytoplasm"/>
    <property type="evidence" value="ECO:0007669"/>
    <property type="project" value="TreeGrafter"/>
</dbReference>
<dbReference type="GeneID" id="27688605"/>
<protein>
    <recommendedName>
        <fullName evidence="4">Peptidyl-prolyl cis-trans isomerase</fullName>
        <shortName evidence="4">PPIase</shortName>
        <ecNumber evidence="4">5.2.1.8</ecNumber>
    </recommendedName>
</protein>
<dbReference type="PRINTS" id="PR00153">
    <property type="entry name" value="CSAPPISMRASE"/>
</dbReference>
<evidence type="ECO:0000256" key="4">
    <source>
        <dbReference type="RuleBase" id="RU363019"/>
    </source>
</evidence>
<dbReference type="AlphaFoldDB" id="A0A0L0HFY0"/>
<accession>A0A0L0HFY0</accession>
<dbReference type="OMA" id="LPCANER"/>
<reference evidence="6 7" key="1">
    <citation type="submission" date="2009-08" db="EMBL/GenBank/DDBJ databases">
        <title>The Genome Sequence of Spizellomyces punctatus strain DAOM BR117.</title>
        <authorList>
            <consortium name="The Broad Institute Genome Sequencing Platform"/>
            <person name="Russ C."/>
            <person name="Cuomo C."/>
            <person name="Shea T."/>
            <person name="Young S.K."/>
            <person name="Zeng Q."/>
            <person name="Koehrsen M."/>
            <person name="Haas B."/>
            <person name="Borodovsky M."/>
            <person name="Guigo R."/>
            <person name="Alvarado L."/>
            <person name="Berlin A."/>
            <person name="Bochicchio J."/>
            <person name="Borenstein D."/>
            <person name="Chapman S."/>
            <person name="Chen Z."/>
            <person name="Engels R."/>
            <person name="Freedman E."/>
            <person name="Gellesch M."/>
            <person name="Goldberg J."/>
            <person name="Griggs A."/>
            <person name="Gujja S."/>
            <person name="Heiman D."/>
            <person name="Hepburn T."/>
            <person name="Howarth C."/>
            <person name="Jen D."/>
            <person name="Larson L."/>
            <person name="Lewis B."/>
            <person name="Mehta T."/>
            <person name="Park D."/>
            <person name="Pearson M."/>
            <person name="Roberts A."/>
            <person name="Saif S."/>
            <person name="Shenoy N."/>
            <person name="Sisk P."/>
            <person name="Stolte C."/>
            <person name="Sykes S."/>
            <person name="Thomson T."/>
            <person name="Walk T."/>
            <person name="White J."/>
            <person name="Yandava C."/>
            <person name="Burger G."/>
            <person name="Gray M.W."/>
            <person name="Holland P.W.H."/>
            <person name="King N."/>
            <person name="Lang F.B.F."/>
            <person name="Roger A.J."/>
            <person name="Ruiz-Trillo I."/>
            <person name="Lander E."/>
            <person name="Nusbaum C."/>
        </authorList>
    </citation>
    <scope>NUCLEOTIDE SEQUENCE [LARGE SCALE GENOMIC DNA]</scope>
    <source>
        <strain evidence="6 7">DAOM BR117</strain>
    </source>
</reference>
<dbReference type="Pfam" id="PF00160">
    <property type="entry name" value="Pro_isomerase"/>
    <property type="match status" value="1"/>
</dbReference>
<dbReference type="Gene3D" id="2.40.100.10">
    <property type="entry name" value="Cyclophilin-like"/>
    <property type="match status" value="1"/>
</dbReference>
<dbReference type="OrthoDB" id="408413at2759"/>
<comment type="function">
    <text evidence="4">PPIases accelerate the folding of proteins. It catalyzes the cis-trans isomerization of proline imidic peptide bonds in oligopeptides.</text>
</comment>
<sequence length="294" mass="32510">MPGIKTASVPQPAAESTVKLKIGKSEWDKAVQVQVTGDVAEPEFHQCRIVAESLATEQLKTIITPLPAHLYKAYRQNLKKNYHVLDTLFPTTLIEFHTPTKTTLLTSLEFLSLAAVHTSASPPPLDFSEIAKQQVEKYVKELGNPVVYLTLADGDEVLGEKIVIELFAKTCPKSTEHFLKLLERYVGVKLKRVVEGGWAEFGDILDESGHPVREPILEDENFIHSHEAYTLSYISPCAHQNTTPFFITLAPVPTFDRRFVVFGRVLFGTGVCGRVQGAKGEVKIAEAGVWKGVG</sequence>
<evidence type="ECO:0000256" key="2">
    <source>
        <dbReference type="ARBA" id="ARBA00023110"/>
    </source>
</evidence>
<dbReference type="RefSeq" id="XP_016607879.1">
    <property type="nucleotide sequence ID" value="XM_016753436.1"/>
</dbReference>
<dbReference type="InterPro" id="IPR029000">
    <property type="entry name" value="Cyclophilin-like_dom_sf"/>
</dbReference>
<gene>
    <name evidence="6" type="ORF">SPPG_05213</name>
</gene>
<evidence type="ECO:0000313" key="6">
    <source>
        <dbReference type="EMBL" id="KNC99839.1"/>
    </source>
</evidence>
<evidence type="ECO:0000256" key="1">
    <source>
        <dbReference type="ARBA" id="ARBA00000971"/>
    </source>
</evidence>
<comment type="catalytic activity">
    <reaction evidence="1 4">
        <text>[protein]-peptidylproline (omega=180) = [protein]-peptidylproline (omega=0)</text>
        <dbReference type="Rhea" id="RHEA:16237"/>
        <dbReference type="Rhea" id="RHEA-COMP:10747"/>
        <dbReference type="Rhea" id="RHEA-COMP:10748"/>
        <dbReference type="ChEBI" id="CHEBI:83833"/>
        <dbReference type="ChEBI" id="CHEBI:83834"/>
        <dbReference type="EC" id="5.2.1.8"/>
    </reaction>
</comment>
<dbReference type="SUPFAM" id="SSF50891">
    <property type="entry name" value="Cyclophilin-like"/>
    <property type="match status" value="1"/>
</dbReference>
<dbReference type="Proteomes" id="UP000053201">
    <property type="component" value="Unassembled WGS sequence"/>
</dbReference>
<dbReference type="EMBL" id="KQ257457">
    <property type="protein sequence ID" value="KNC99839.1"/>
    <property type="molecule type" value="Genomic_DNA"/>
</dbReference>
<dbReference type="GO" id="GO:0003755">
    <property type="term" value="F:peptidyl-prolyl cis-trans isomerase activity"/>
    <property type="evidence" value="ECO:0007669"/>
    <property type="project" value="UniProtKB-UniRule"/>
</dbReference>
<keyword evidence="2 4" id="KW-0697">Rotamase</keyword>
<dbReference type="InParanoid" id="A0A0L0HFY0"/>